<dbReference type="InterPro" id="IPR011993">
    <property type="entry name" value="PH-like_dom_sf"/>
</dbReference>
<accession>A0AAW2ZJ44</accession>
<dbReference type="Proteomes" id="UP001431209">
    <property type="component" value="Unassembled WGS sequence"/>
</dbReference>
<evidence type="ECO:0000256" key="1">
    <source>
        <dbReference type="SAM" id="MobiDB-lite"/>
    </source>
</evidence>
<sequence>MDTKLVLQISLCINNVHECYLRIDAIAEQVKSQLINHVNRKSEGSNLDTCLLMLEDTFNQLKRNLYKRAETMLSRVSKQMFDHVEYVLDASKITNANQREKTSKSGFRLLDRQLGILSQALNHDLLKRTLRNLFNSVVIKSKDLIVPSKPNSLLNQETALYLKEALVKFKEYLCANESLLSGDEIRLELNDLKSLLKMCVMPTMEMISEYDSLNRLVIQGEKQIEKETKLLEKNKKKVVKRVHKNNDHHDDESDDDDDDSESDHDDEDDDDELVKSDQEDDDEELDEDDDDDDEKNIKKQKSILTSEAQKLFNDRVIKRNYLFAFLNLKSQQGDSNARQVLDRESKIHETHKASLDKELELIKDSINHQQLMEVAIREGMQSIENEVIELKKNFKYLKSMKIITDRMHMRFKNKQLESEKIPQIHSDLNSNELLSNNILNLLHSEKNLIMNQFESRNVKAFDRHLQNLQIKVPTANDPNRILKFTNYFNCLSILQIKSKQKVDRRISMRQVYLCLVTSPKPCFVILTHSALQDLIKNQQTTNGIQEIQLAHIEILIKTKYQSVWDDSIRLQVNQNQTSRKYDLLGFKDRDGVFEVLEKFLVDHGGDKFQMDQHGKKAKKGIGAAIVNTMLLPITVPGKLLGISGKSKKVASPTESDQDEDDGDEEGYRVSDTLRNRFPKIKLTERLVNQYNCSEQKLPGTLYLFTQTICFDTTVNAGGNHAIMLSFDKITKIALSEKNLPQFRDAIQITERNGRRWVFSGLTNREEAFQEICKVVEKASTHLKYTFMFKESDNKSTIAVIVPIVEQNVTKNVGIVDIGKNIGSGIGNAGLKVGKGLYSGISVGVSGITSGVKKVGHVGTYLVRGNSGSNSDKK</sequence>
<feature type="region of interest" description="Disordered" evidence="1">
    <location>
        <begin position="646"/>
        <end position="668"/>
    </location>
</feature>
<feature type="domain" description="MHD2" evidence="2">
    <location>
        <begin position="100"/>
        <end position="210"/>
    </location>
</feature>
<keyword evidence="4" id="KW-1185">Reference proteome</keyword>
<gene>
    <name evidence="3" type="ORF">AKO1_015847</name>
</gene>
<dbReference type="InterPro" id="IPR004182">
    <property type="entry name" value="GRAM"/>
</dbReference>
<dbReference type="Gene3D" id="2.30.29.30">
    <property type="entry name" value="Pleckstrin-homology domain (PH domain)/Phosphotyrosine-binding domain (PTB)"/>
    <property type="match status" value="1"/>
</dbReference>
<dbReference type="EMBL" id="JAOPGA020001461">
    <property type="protein sequence ID" value="KAL0488684.1"/>
    <property type="molecule type" value="Genomic_DNA"/>
</dbReference>
<evidence type="ECO:0000313" key="3">
    <source>
        <dbReference type="EMBL" id="KAL0488684.1"/>
    </source>
</evidence>
<feature type="compositionally biased region" description="Acidic residues" evidence="1">
    <location>
        <begin position="252"/>
        <end position="294"/>
    </location>
</feature>
<feature type="region of interest" description="Disordered" evidence="1">
    <location>
        <begin position="239"/>
        <end position="298"/>
    </location>
</feature>
<name>A0AAW2ZJ44_9EUKA</name>
<evidence type="ECO:0000259" key="2">
    <source>
        <dbReference type="PROSITE" id="PS51259"/>
    </source>
</evidence>
<reference evidence="3 4" key="1">
    <citation type="submission" date="2024-03" db="EMBL/GenBank/DDBJ databases">
        <title>The Acrasis kona genome and developmental transcriptomes reveal deep origins of eukaryotic multicellular pathways.</title>
        <authorList>
            <person name="Sheikh S."/>
            <person name="Fu C.-J."/>
            <person name="Brown M.W."/>
            <person name="Baldauf S.L."/>
        </authorList>
    </citation>
    <scope>NUCLEOTIDE SEQUENCE [LARGE SCALE GENOMIC DNA]</scope>
    <source>
        <strain evidence="3 4">ATCC MYA-3509</strain>
    </source>
</reference>
<dbReference type="InterPro" id="IPR014772">
    <property type="entry name" value="Munc13_dom-2"/>
</dbReference>
<proteinExistence type="predicted"/>
<feature type="compositionally biased region" description="Acidic residues" evidence="1">
    <location>
        <begin position="655"/>
        <end position="664"/>
    </location>
</feature>
<protein>
    <recommendedName>
        <fullName evidence="2">MHD2 domain-containing protein</fullName>
    </recommendedName>
</protein>
<organism evidence="3 4">
    <name type="scientific">Acrasis kona</name>
    <dbReference type="NCBI Taxonomy" id="1008807"/>
    <lineage>
        <taxon>Eukaryota</taxon>
        <taxon>Discoba</taxon>
        <taxon>Heterolobosea</taxon>
        <taxon>Tetramitia</taxon>
        <taxon>Eutetramitia</taxon>
        <taxon>Acrasidae</taxon>
        <taxon>Acrasis</taxon>
    </lineage>
</organism>
<comment type="caution">
    <text evidence="3">The sequence shown here is derived from an EMBL/GenBank/DDBJ whole genome shotgun (WGS) entry which is preliminary data.</text>
</comment>
<dbReference type="PROSITE" id="PS51259">
    <property type="entry name" value="MHD2"/>
    <property type="match status" value="1"/>
</dbReference>
<evidence type="ECO:0000313" key="4">
    <source>
        <dbReference type="Proteomes" id="UP001431209"/>
    </source>
</evidence>
<dbReference type="Pfam" id="PF02893">
    <property type="entry name" value="GRAM"/>
    <property type="match status" value="1"/>
</dbReference>
<dbReference type="AlphaFoldDB" id="A0AAW2ZJ44"/>